<keyword evidence="2 4" id="KW-0863">Zinc-finger</keyword>
<dbReference type="PANTHER" id="PTHR15710">
    <property type="entry name" value="E3 UBIQUITIN-PROTEIN LIGASE PRAJA"/>
    <property type="match status" value="1"/>
</dbReference>
<dbReference type="AlphaFoldDB" id="A0A316UVZ0"/>
<feature type="non-terminal residue" evidence="6">
    <location>
        <position position="114"/>
    </location>
</feature>
<dbReference type="GeneID" id="37025829"/>
<dbReference type="Proteomes" id="UP000245884">
    <property type="component" value="Unassembled WGS sequence"/>
</dbReference>
<dbReference type="STRING" id="1569628.A0A316UVZ0"/>
<keyword evidence="3" id="KW-0862">Zinc</keyword>
<keyword evidence="7" id="KW-1185">Reference proteome</keyword>
<feature type="non-terminal residue" evidence="6">
    <location>
        <position position="1"/>
    </location>
</feature>
<evidence type="ECO:0000256" key="3">
    <source>
        <dbReference type="ARBA" id="ARBA00022833"/>
    </source>
</evidence>
<organism evidence="6 7">
    <name type="scientific">Jaminaea rosea</name>
    <dbReference type="NCBI Taxonomy" id="1569628"/>
    <lineage>
        <taxon>Eukaryota</taxon>
        <taxon>Fungi</taxon>
        <taxon>Dikarya</taxon>
        <taxon>Basidiomycota</taxon>
        <taxon>Ustilaginomycotina</taxon>
        <taxon>Exobasidiomycetes</taxon>
        <taxon>Microstromatales</taxon>
        <taxon>Microstromatales incertae sedis</taxon>
        <taxon>Jaminaea</taxon>
    </lineage>
</organism>
<keyword evidence="1" id="KW-0479">Metal-binding</keyword>
<dbReference type="GO" id="GO:0016567">
    <property type="term" value="P:protein ubiquitination"/>
    <property type="evidence" value="ECO:0007669"/>
    <property type="project" value="TreeGrafter"/>
</dbReference>
<dbReference type="GO" id="GO:0061630">
    <property type="term" value="F:ubiquitin protein ligase activity"/>
    <property type="evidence" value="ECO:0007669"/>
    <property type="project" value="TreeGrafter"/>
</dbReference>
<evidence type="ECO:0000313" key="6">
    <source>
        <dbReference type="EMBL" id="PWN29460.1"/>
    </source>
</evidence>
<evidence type="ECO:0000256" key="2">
    <source>
        <dbReference type="ARBA" id="ARBA00022771"/>
    </source>
</evidence>
<evidence type="ECO:0000259" key="5">
    <source>
        <dbReference type="PROSITE" id="PS50089"/>
    </source>
</evidence>
<feature type="domain" description="RING-type" evidence="5">
    <location>
        <begin position="75"/>
        <end position="107"/>
    </location>
</feature>
<evidence type="ECO:0000256" key="4">
    <source>
        <dbReference type="PROSITE-ProRule" id="PRU00175"/>
    </source>
</evidence>
<accession>A0A316UVZ0</accession>
<dbReference type="PANTHER" id="PTHR15710:SF217">
    <property type="entry name" value="E3 UBIQUITIN-PROTEIN LIGASE RDUF2"/>
    <property type="match status" value="1"/>
</dbReference>
<evidence type="ECO:0000256" key="1">
    <source>
        <dbReference type="ARBA" id="ARBA00022723"/>
    </source>
</evidence>
<dbReference type="GO" id="GO:0008270">
    <property type="term" value="F:zinc ion binding"/>
    <property type="evidence" value="ECO:0007669"/>
    <property type="project" value="UniProtKB-KW"/>
</dbReference>
<dbReference type="InterPro" id="IPR001841">
    <property type="entry name" value="Znf_RING"/>
</dbReference>
<dbReference type="Gene3D" id="3.30.40.10">
    <property type="entry name" value="Zinc/RING finger domain, C3HC4 (zinc finger)"/>
    <property type="match status" value="1"/>
</dbReference>
<dbReference type="GO" id="GO:0005737">
    <property type="term" value="C:cytoplasm"/>
    <property type="evidence" value="ECO:0007669"/>
    <property type="project" value="TreeGrafter"/>
</dbReference>
<dbReference type="Pfam" id="PF13639">
    <property type="entry name" value="zf-RING_2"/>
    <property type="match status" value="1"/>
</dbReference>
<evidence type="ECO:0000313" key="7">
    <source>
        <dbReference type="Proteomes" id="UP000245884"/>
    </source>
</evidence>
<dbReference type="OrthoDB" id="8062037at2759"/>
<dbReference type="PROSITE" id="PS50089">
    <property type="entry name" value="ZF_RING_2"/>
    <property type="match status" value="1"/>
</dbReference>
<proteinExistence type="predicted"/>
<protein>
    <recommendedName>
        <fullName evidence="5">RING-type domain-containing protein</fullName>
    </recommendedName>
</protein>
<reference evidence="6 7" key="1">
    <citation type="journal article" date="2018" name="Mol. Biol. Evol.">
        <title>Broad Genomic Sampling Reveals a Smut Pathogenic Ancestry of the Fungal Clade Ustilaginomycotina.</title>
        <authorList>
            <person name="Kijpornyongpan T."/>
            <person name="Mondo S.J."/>
            <person name="Barry K."/>
            <person name="Sandor L."/>
            <person name="Lee J."/>
            <person name="Lipzen A."/>
            <person name="Pangilinan J."/>
            <person name="LaButti K."/>
            <person name="Hainaut M."/>
            <person name="Henrissat B."/>
            <person name="Grigoriev I.V."/>
            <person name="Spatafora J.W."/>
            <person name="Aime M.C."/>
        </authorList>
    </citation>
    <scope>NUCLEOTIDE SEQUENCE [LARGE SCALE GENOMIC DNA]</scope>
    <source>
        <strain evidence="6 7">MCA 5214</strain>
    </source>
</reference>
<sequence>GGGAGAFASGRMGDYVFGQQALDDIISQMMEQTQGSTAPPPASDEAIKRLKRCKVGDVDAASELHVAPGEADDQPSDTLVILPCKHAGHEDCIVPWLQRNGTCPICREPLEPRE</sequence>
<gene>
    <name evidence="6" type="ORF">BDZ90DRAFT_208373</name>
</gene>
<dbReference type="EMBL" id="KZ819663">
    <property type="protein sequence ID" value="PWN29460.1"/>
    <property type="molecule type" value="Genomic_DNA"/>
</dbReference>
<dbReference type="InterPro" id="IPR013083">
    <property type="entry name" value="Znf_RING/FYVE/PHD"/>
</dbReference>
<dbReference type="SUPFAM" id="SSF57850">
    <property type="entry name" value="RING/U-box"/>
    <property type="match status" value="1"/>
</dbReference>
<name>A0A316UVZ0_9BASI</name>
<dbReference type="RefSeq" id="XP_025364072.1">
    <property type="nucleotide sequence ID" value="XM_025504006.1"/>
</dbReference>